<dbReference type="WBParaSite" id="EEL_0000377001-mRNA-1">
    <property type="protein sequence ID" value="EEL_0000377001-mRNA-1"/>
    <property type="gene ID" value="EEL_0000377001"/>
</dbReference>
<evidence type="ECO:0000313" key="1">
    <source>
        <dbReference type="Proteomes" id="UP000050640"/>
    </source>
</evidence>
<evidence type="ECO:0000313" key="2">
    <source>
        <dbReference type="WBParaSite" id="EEL_0000377001-mRNA-1"/>
    </source>
</evidence>
<dbReference type="AlphaFoldDB" id="A0A0R3RQ49"/>
<protein>
    <submittedName>
        <fullName evidence="2">EF-hand domain-containing protein</fullName>
    </submittedName>
</protein>
<dbReference type="Proteomes" id="UP000050640">
    <property type="component" value="Unplaced"/>
</dbReference>
<accession>A0A0R3RQ49</accession>
<keyword evidence="1" id="KW-1185">Reference proteome</keyword>
<proteinExistence type="predicted"/>
<dbReference type="STRING" id="1147741.A0A0R3RQ49"/>
<organism evidence="1 2">
    <name type="scientific">Elaeophora elaphi</name>
    <dbReference type="NCBI Taxonomy" id="1147741"/>
    <lineage>
        <taxon>Eukaryota</taxon>
        <taxon>Metazoa</taxon>
        <taxon>Ecdysozoa</taxon>
        <taxon>Nematoda</taxon>
        <taxon>Chromadorea</taxon>
        <taxon>Rhabditida</taxon>
        <taxon>Spirurina</taxon>
        <taxon>Spiruromorpha</taxon>
        <taxon>Filarioidea</taxon>
        <taxon>Onchocercidae</taxon>
        <taxon>Elaeophora</taxon>
    </lineage>
</organism>
<reference evidence="2" key="1">
    <citation type="submission" date="2017-02" db="UniProtKB">
        <authorList>
            <consortium name="WormBaseParasite"/>
        </authorList>
    </citation>
    <scope>IDENTIFICATION</scope>
</reference>
<name>A0A0R3RQ49_9BILA</name>
<sequence>MLLHGKTESDLQDLMESLALLCLPTPEANAIWTIRMIKGSDVETITEADLVAFVKSVFRLALLEKSKGKTSNCAFHMIDNVLHNVAIHRSHGTFKVLLLLRLKDKNTVKTIISIITQLKPSELDKAGNGYICKSDFVNFFQQNGCLDPIFKQSFMCLKIR</sequence>